<dbReference type="SUPFAM" id="SSF89392">
    <property type="entry name" value="Prokaryotic lipoproteins and lipoprotein localization factors"/>
    <property type="match status" value="1"/>
</dbReference>
<protein>
    <recommendedName>
        <fullName evidence="2">Luciferase-like domain-containing protein</fullName>
    </recommendedName>
</protein>
<dbReference type="InterPro" id="IPR029046">
    <property type="entry name" value="LolA/LolB/LppX"/>
</dbReference>
<reference evidence="3 4" key="1">
    <citation type="submission" date="2020-08" db="EMBL/GenBank/DDBJ databases">
        <title>Sequencing the genomes of 1000 actinobacteria strains.</title>
        <authorList>
            <person name="Klenk H.-P."/>
        </authorList>
    </citation>
    <scope>NUCLEOTIDE SEQUENCE [LARGE SCALE GENOMIC DNA]</scope>
    <source>
        <strain evidence="3 4">DSM 40084</strain>
    </source>
</reference>
<proteinExistence type="predicted"/>
<dbReference type="InterPro" id="IPR011251">
    <property type="entry name" value="Luciferase-like_dom"/>
</dbReference>
<sequence>MPVCLAALSPAMLRLTGRVADGRLGTSFVPEGAADACFAPLDEGPAAAAATAPAAVCQGAEVAFARDEEALGAMVTGRKKERAFSLGGMAPRGRLLRPGLQRAGQGWAEIAAEVRERRQAGDRDGATGTGRPGRGGRSGHRRDGAGHPAHRHGGGDAGGGCASGGTPGWTRSVSTRPGRPSMSGSTPSAGRSSWSGGAAWTGGRVGSRADHRTADQRGDFVQARATVTTTALACLLAGAALTGCGAGGTGEEKSAGDILDEANATMRKLNSVTVDITNRTTSGGSVTNRLVTDLDSRCRSRTTWSGGGVLEQIRLGETDYVRPNRAYLQKWKNYPGLTDEQKLWVKTPVDPAGRGGDGLTSCERPFDSFGTARKDGSSRVEGTKAVKLVVTDKADKAGTYTFFVAAEGRPYLLRTVYKSAAQHTTTSFSGFGEPLDIRAPKAGEVLSMPGGS</sequence>
<evidence type="ECO:0000259" key="2">
    <source>
        <dbReference type="Pfam" id="PF00296"/>
    </source>
</evidence>
<organism evidence="3 4">
    <name type="scientific">Streptomyces caelestis</name>
    <dbReference type="NCBI Taxonomy" id="36816"/>
    <lineage>
        <taxon>Bacteria</taxon>
        <taxon>Bacillati</taxon>
        <taxon>Actinomycetota</taxon>
        <taxon>Actinomycetes</taxon>
        <taxon>Kitasatosporales</taxon>
        <taxon>Streptomycetaceae</taxon>
        <taxon>Streptomyces</taxon>
    </lineage>
</organism>
<feature type="compositionally biased region" description="Basic and acidic residues" evidence="1">
    <location>
        <begin position="115"/>
        <end position="125"/>
    </location>
</feature>
<feature type="domain" description="Luciferase-like" evidence="2">
    <location>
        <begin position="2"/>
        <end position="128"/>
    </location>
</feature>
<accession>A0A7W9LXP0</accession>
<dbReference type="AlphaFoldDB" id="A0A7W9LXP0"/>
<feature type="compositionally biased region" description="Low complexity" evidence="1">
    <location>
        <begin position="188"/>
        <end position="198"/>
    </location>
</feature>
<dbReference type="RefSeq" id="WP_311772185.1">
    <property type="nucleotide sequence ID" value="NZ_JACHNE010000001.1"/>
</dbReference>
<feature type="compositionally biased region" description="Gly residues" evidence="1">
    <location>
        <begin position="127"/>
        <end position="136"/>
    </location>
</feature>
<dbReference type="Pfam" id="PF00296">
    <property type="entry name" value="Bac_luciferase"/>
    <property type="match status" value="1"/>
</dbReference>
<comment type="caution">
    <text evidence="3">The sequence shown here is derived from an EMBL/GenBank/DDBJ whole genome shotgun (WGS) entry which is preliminary data.</text>
</comment>
<dbReference type="Gene3D" id="2.50.20.20">
    <property type="match status" value="1"/>
</dbReference>
<name>A0A7W9LXP0_9ACTN</name>
<dbReference type="Proteomes" id="UP000590647">
    <property type="component" value="Unassembled WGS sequence"/>
</dbReference>
<dbReference type="GO" id="GO:0016705">
    <property type="term" value="F:oxidoreductase activity, acting on paired donors, with incorporation or reduction of molecular oxygen"/>
    <property type="evidence" value="ECO:0007669"/>
    <property type="project" value="InterPro"/>
</dbReference>
<evidence type="ECO:0000313" key="4">
    <source>
        <dbReference type="Proteomes" id="UP000590647"/>
    </source>
</evidence>
<feature type="compositionally biased region" description="Gly residues" evidence="1">
    <location>
        <begin position="155"/>
        <end position="167"/>
    </location>
</feature>
<gene>
    <name evidence="3" type="ORF">HDA41_007999</name>
</gene>
<evidence type="ECO:0000256" key="1">
    <source>
        <dbReference type="SAM" id="MobiDB-lite"/>
    </source>
</evidence>
<dbReference type="EMBL" id="JACHNE010000001">
    <property type="protein sequence ID" value="MBB5800035.1"/>
    <property type="molecule type" value="Genomic_DNA"/>
</dbReference>
<feature type="region of interest" description="Disordered" evidence="1">
    <location>
        <begin position="115"/>
        <end position="212"/>
    </location>
</feature>
<evidence type="ECO:0000313" key="3">
    <source>
        <dbReference type="EMBL" id="MBB5800035.1"/>
    </source>
</evidence>
<keyword evidence="4" id="KW-1185">Reference proteome</keyword>